<dbReference type="RefSeq" id="WP_182801981.1">
    <property type="nucleotide sequence ID" value="NZ_CP060007.1"/>
</dbReference>
<dbReference type="EMBL" id="CP060007">
    <property type="protein sequence ID" value="QNA43719.1"/>
    <property type="molecule type" value="Genomic_DNA"/>
</dbReference>
<gene>
    <name evidence="2" type="ORF">H4075_16770</name>
</gene>
<keyword evidence="1" id="KW-0732">Signal</keyword>
<accession>A0A7G5XE16</accession>
<dbReference type="Proteomes" id="UP000515344">
    <property type="component" value="Chromosome"/>
</dbReference>
<feature type="chain" id="PRO_5028827105" description="RHS repeat protein" evidence="1">
    <location>
        <begin position="24"/>
        <end position="279"/>
    </location>
</feature>
<sequence length="279" mass="32265">MMHKLISAFVLLALLPFAGQSQYYQKDILSTRQTMEQIKQYKANKVRKVVLQSFEGTGEPVEQFICFQEISPSFNIMKTFSQTMATMQSVLVTQFNAKGQLIRSADSSNTTLNVSSYTYDAEGRLAVVENLSQAYAYKTKEIVRHQYTYDSTGLPVSMLRIKNGTDTAFIQFKADEKGNVGEEIITAKGKPTQTWYYYYDVQNRLTDIVRFNDRARRLLPDYVYEYNEQSLLSQMISVQSGGSDYVTWRYQYNPQGLKTKESCFSKQKQLMGYVTYRYE</sequence>
<evidence type="ECO:0000313" key="3">
    <source>
        <dbReference type="Proteomes" id="UP000515344"/>
    </source>
</evidence>
<evidence type="ECO:0000256" key="1">
    <source>
        <dbReference type="SAM" id="SignalP"/>
    </source>
</evidence>
<reference evidence="3" key="1">
    <citation type="submission" date="2020-08" db="EMBL/GenBank/DDBJ databases">
        <title>Lacibacter sp. S13-6-6 genome sequencing.</title>
        <authorList>
            <person name="Jin L."/>
        </authorList>
    </citation>
    <scope>NUCLEOTIDE SEQUENCE [LARGE SCALE GENOMIC DNA]</scope>
    <source>
        <strain evidence="3">S13-6-6</strain>
    </source>
</reference>
<feature type="signal peptide" evidence="1">
    <location>
        <begin position="1"/>
        <end position="23"/>
    </location>
</feature>
<evidence type="ECO:0000313" key="2">
    <source>
        <dbReference type="EMBL" id="QNA43719.1"/>
    </source>
</evidence>
<keyword evidence="3" id="KW-1185">Reference proteome</keyword>
<dbReference type="Gene3D" id="2.180.10.10">
    <property type="entry name" value="RHS repeat-associated core"/>
    <property type="match status" value="1"/>
</dbReference>
<name>A0A7G5XE16_9BACT</name>
<dbReference type="KEGG" id="lacs:H4075_16770"/>
<evidence type="ECO:0008006" key="4">
    <source>
        <dbReference type="Google" id="ProtNLM"/>
    </source>
</evidence>
<dbReference type="AlphaFoldDB" id="A0A7G5XE16"/>
<protein>
    <recommendedName>
        <fullName evidence="4">RHS repeat protein</fullName>
    </recommendedName>
</protein>
<proteinExistence type="predicted"/>
<organism evidence="2 3">
    <name type="scientific">Lacibacter sediminis</name>
    <dbReference type="NCBI Taxonomy" id="2760713"/>
    <lineage>
        <taxon>Bacteria</taxon>
        <taxon>Pseudomonadati</taxon>
        <taxon>Bacteroidota</taxon>
        <taxon>Chitinophagia</taxon>
        <taxon>Chitinophagales</taxon>
        <taxon>Chitinophagaceae</taxon>
        <taxon>Lacibacter</taxon>
    </lineage>
</organism>